<evidence type="ECO:0000256" key="1">
    <source>
        <dbReference type="SAM" id="MobiDB-lite"/>
    </source>
</evidence>
<comment type="caution">
    <text evidence="4">The sequence shown here is derived from an EMBL/GenBank/DDBJ whole genome shotgun (WGS) entry which is preliminary data.</text>
</comment>
<dbReference type="EMBL" id="RKLO01000003">
    <property type="protein sequence ID" value="RVW02851.1"/>
    <property type="molecule type" value="Genomic_DNA"/>
</dbReference>
<dbReference type="RefSeq" id="WP_127953111.1">
    <property type="nucleotide sequence ID" value="NZ_RKLO01000003.1"/>
</dbReference>
<feature type="compositionally biased region" description="Low complexity" evidence="1">
    <location>
        <begin position="148"/>
        <end position="168"/>
    </location>
</feature>
<dbReference type="OrthoDB" id="5192877at2"/>
<feature type="domain" description="DUF6542" evidence="3">
    <location>
        <begin position="24"/>
        <end position="144"/>
    </location>
</feature>
<proteinExistence type="predicted"/>
<dbReference type="InterPro" id="IPR046672">
    <property type="entry name" value="DUF6542"/>
</dbReference>
<evidence type="ECO:0000259" key="3">
    <source>
        <dbReference type="Pfam" id="PF20177"/>
    </source>
</evidence>
<feature type="compositionally biased region" description="Basic and acidic residues" evidence="1">
    <location>
        <begin position="206"/>
        <end position="234"/>
    </location>
</feature>
<feature type="region of interest" description="Disordered" evidence="1">
    <location>
        <begin position="146"/>
        <end position="268"/>
    </location>
</feature>
<keyword evidence="2" id="KW-1133">Transmembrane helix</keyword>
<feature type="transmembrane region" description="Helical" evidence="2">
    <location>
        <begin position="86"/>
        <end position="102"/>
    </location>
</feature>
<feature type="compositionally biased region" description="Basic and acidic residues" evidence="1">
    <location>
        <begin position="182"/>
        <end position="193"/>
    </location>
</feature>
<accession>A0A3S3E026</accession>
<evidence type="ECO:0000313" key="4">
    <source>
        <dbReference type="EMBL" id="RVW02851.1"/>
    </source>
</evidence>
<reference evidence="4 5" key="1">
    <citation type="submission" date="2018-11" db="EMBL/GenBank/DDBJ databases">
        <title>Rhodococcus spongicola sp. nov. and Rhodococcus xishaensis sp. nov. from marine sponges.</title>
        <authorList>
            <person name="Li L."/>
            <person name="Lin H.W."/>
        </authorList>
    </citation>
    <scope>NUCLEOTIDE SEQUENCE [LARGE SCALE GENOMIC DNA]</scope>
    <source>
        <strain evidence="4 5">LHW51113</strain>
    </source>
</reference>
<keyword evidence="5" id="KW-1185">Reference proteome</keyword>
<feature type="transmembrane region" description="Helical" evidence="2">
    <location>
        <begin position="122"/>
        <end position="142"/>
    </location>
</feature>
<feature type="transmembrane region" description="Helical" evidence="2">
    <location>
        <begin position="56"/>
        <end position="74"/>
    </location>
</feature>
<feature type="transmembrane region" description="Helical" evidence="2">
    <location>
        <begin position="21"/>
        <end position="44"/>
    </location>
</feature>
<dbReference type="AlphaFoldDB" id="A0A3S3E026"/>
<keyword evidence="2" id="KW-0472">Membrane</keyword>
<protein>
    <recommendedName>
        <fullName evidence="3">DUF6542 domain-containing protein</fullName>
    </recommendedName>
</protein>
<keyword evidence="2" id="KW-0812">Transmembrane</keyword>
<gene>
    <name evidence="4" type="ORF">EGT50_08920</name>
</gene>
<organism evidence="4 5">
    <name type="scientific">Rhodococcus xishaensis</name>
    <dbReference type="NCBI Taxonomy" id="2487364"/>
    <lineage>
        <taxon>Bacteria</taxon>
        <taxon>Bacillati</taxon>
        <taxon>Actinomycetota</taxon>
        <taxon>Actinomycetes</taxon>
        <taxon>Mycobacteriales</taxon>
        <taxon>Nocardiaceae</taxon>
        <taxon>Rhodococcus</taxon>
    </lineage>
</organism>
<dbReference type="Pfam" id="PF20177">
    <property type="entry name" value="DUF6542"/>
    <property type="match status" value="1"/>
</dbReference>
<name>A0A3S3E026_9NOCA</name>
<evidence type="ECO:0000313" key="5">
    <source>
        <dbReference type="Proteomes" id="UP000283479"/>
    </source>
</evidence>
<dbReference type="Proteomes" id="UP000283479">
    <property type="component" value="Unassembled WGS sequence"/>
</dbReference>
<evidence type="ECO:0000256" key="2">
    <source>
        <dbReference type="SAM" id="Phobius"/>
    </source>
</evidence>
<sequence>MSSTQRARSGVPLDQRSALPSVPGISALGAVTVAAGLTIIGFVLDATSGSEQLTSKFSALYFLGCLVAVLAVRYRGLFTTVVQPPLLLFVAVPVGQQLLTNTDGASLRDLALNVAYPLVDRFPLMLAATVAVVLIAGVRKFLSRQNQGAPARSRTSRASARTGRAGASADRREARTSAQDRSSVHDPMARRATYEPTTARSNARGGYREPVLRDRARRDTAYSEPIGRGREPIQRDSIPVRSRPTMDVPSRPSPQVRNRNRREPPIDR</sequence>